<keyword evidence="6" id="KW-0539">Nucleus</keyword>
<comment type="caution">
    <text evidence="10">The sequence shown here is derived from an EMBL/GenBank/DDBJ whole genome shotgun (WGS) entry which is preliminary data.</text>
</comment>
<feature type="non-terminal residue" evidence="10">
    <location>
        <position position="86"/>
    </location>
</feature>
<keyword evidence="11" id="KW-1185">Reference proteome</keyword>
<dbReference type="SMART" id="SM00355">
    <property type="entry name" value="ZnF_C2H2"/>
    <property type="match status" value="2"/>
</dbReference>
<dbReference type="OrthoDB" id="6365676at2759"/>
<dbReference type="PROSITE" id="PS00028">
    <property type="entry name" value="ZINC_FINGER_C2H2_1"/>
    <property type="match status" value="1"/>
</dbReference>
<gene>
    <name evidence="10" type="ORF">BCR41DRAFT_311599</name>
</gene>
<name>A0A1Y2GBW5_9FUNG</name>
<organism evidence="10 11">
    <name type="scientific">Lobosporangium transversale</name>
    <dbReference type="NCBI Taxonomy" id="64571"/>
    <lineage>
        <taxon>Eukaryota</taxon>
        <taxon>Fungi</taxon>
        <taxon>Fungi incertae sedis</taxon>
        <taxon>Mucoromycota</taxon>
        <taxon>Mortierellomycotina</taxon>
        <taxon>Mortierellomycetes</taxon>
        <taxon>Mortierellales</taxon>
        <taxon>Mortierellaceae</taxon>
        <taxon>Lobosporangium</taxon>
    </lineage>
</organism>
<dbReference type="FunFam" id="3.30.160.60:FF:000446">
    <property type="entry name" value="Zinc finger protein"/>
    <property type="match status" value="1"/>
</dbReference>
<evidence type="ECO:0000256" key="3">
    <source>
        <dbReference type="ARBA" id="ARBA00022737"/>
    </source>
</evidence>
<evidence type="ECO:0000313" key="10">
    <source>
        <dbReference type="EMBL" id="ORZ06583.1"/>
    </source>
</evidence>
<dbReference type="STRING" id="64571.A0A1Y2GBW5"/>
<dbReference type="SUPFAM" id="SSF57667">
    <property type="entry name" value="beta-beta-alpha zinc fingers"/>
    <property type="match status" value="1"/>
</dbReference>
<reference evidence="10 11" key="1">
    <citation type="submission" date="2016-07" db="EMBL/GenBank/DDBJ databases">
        <title>Pervasive Adenine N6-methylation of Active Genes in Fungi.</title>
        <authorList>
            <consortium name="DOE Joint Genome Institute"/>
            <person name="Mondo S.J."/>
            <person name="Dannebaum R.O."/>
            <person name="Kuo R.C."/>
            <person name="Labutti K."/>
            <person name="Haridas S."/>
            <person name="Kuo A."/>
            <person name="Salamov A."/>
            <person name="Ahrendt S.R."/>
            <person name="Lipzen A."/>
            <person name="Sullivan W."/>
            <person name="Andreopoulos W.B."/>
            <person name="Clum A."/>
            <person name="Lindquist E."/>
            <person name="Daum C."/>
            <person name="Ramamoorthy G.K."/>
            <person name="Gryganskyi A."/>
            <person name="Culley D."/>
            <person name="Magnuson J.K."/>
            <person name="James T.Y."/>
            <person name="O'Malley M.A."/>
            <person name="Stajich J.E."/>
            <person name="Spatafora J.W."/>
            <person name="Visel A."/>
            <person name="Grigoriev I.V."/>
        </authorList>
    </citation>
    <scope>NUCLEOTIDE SEQUENCE [LARGE SCALE GENOMIC DNA]</scope>
    <source>
        <strain evidence="10 11">NRRL 3116</strain>
    </source>
</reference>
<evidence type="ECO:0000256" key="6">
    <source>
        <dbReference type="ARBA" id="ARBA00023242"/>
    </source>
</evidence>
<evidence type="ECO:0000259" key="9">
    <source>
        <dbReference type="PROSITE" id="PS50157"/>
    </source>
</evidence>
<dbReference type="PANTHER" id="PTHR40626:SF32">
    <property type="entry name" value="ZINC FINGER PROTEIN RST2"/>
    <property type="match status" value="1"/>
</dbReference>
<dbReference type="GO" id="GO:0008270">
    <property type="term" value="F:zinc ion binding"/>
    <property type="evidence" value="ECO:0007669"/>
    <property type="project" value="UniProtKB-KW"/>
</dbReference>
<evidence type="ECO:0000256" key="4">
    <source>
        <dbReference type="ARBA" id="ARBA00022771"/>
    </source>
</evidence>
<keyword evidence="4 7" id="KW-0863">Zinc-finger</keyword>
<dbReference type="PANTHER" id="PTHR40626">
    <property type="entry name" value="MIP31509P"/>
    <property type="match status" value="1"/>
</dbReference>
<dbReference type="InterPro" id="IPR036236">
    <property type="entry name" value="Znf_C2H2_sf"/>
</dbReference>
<evidence type="ECO:0000256" key="5">
    <source>
        <dbReference type="ARBA" id="ARBA00022833"/>
    </source>
</evidence>
<feature type="region of interest" description="Disordered" evidence="8">
    <location>
        <begin position="1"/>
        <end position="31"/>
    </location>
</feature>
<dbReference type="GO" id="GO:0005634">
    <property type="term" value="C:nucleus"/>
    <property type="evidence" value="ECO:0007669"/>
    <property type="project" value="UniProtKB-SubCell"/>
</dbReference>
<dbReference type="Gene3D" id="3.30.160.60">
    <property type="entry name" value="Classic Zinc Finger"/>
    <property type="match status" value="2"/>
</dbReference>
<evidence type="ECO:0000256" key="1">
    <source>
        <dbReference type="ARBA" id="ARBA00004123"/>
    </source>
</evidence>
<feature type="domain" description="C2H2-type" evidence="9">
    <location>
        <begin position="31"/>
        <end position="61"/>
    </location>
</feature>
<dbReference type="GeneID" id="33562889"/>
<dbReference type="GO" id="GO:0000981">
    <property type="term" value="F:DNA-binding transcription factor activity, RNA polymerase II-specific"/>
    <property type="evidence" value="ECO:0007669"/>
    <property type="project" value="InterPro"/>
</dbReference>
<dbReference type="FunFam" id="3.30.160.60:FF:002402">
    <property type="entry name" value="Zinc finger protein 347"/>
    <property type="match status" value="1"/>
</dbReference>
<accession>A0A1Y2GBW5</accession>
<evidence type="ECO:0000256" key="7">
    <source>
        <dbReference type="PROSITE-ProRule" id="PRU00042"/>
    </source>
</evidence>
<dbReference type="GO" id="GO:0000785">
    <property type="term" value="C:chromatin"/>
    <property type="evidence" value="ECO:0007669"/>
    <property type="project" value="TreeGrafter"/>
</dbReference>
<evidence type="ECO:0000313" key="11">
    <source>
        <dbReference type="Proteomes" id="UP000193648"/>
    </source>
</evidence>
<dbReference type="InterPro" id="IPR013087">
    <property type="entry name" value="Znf_C2H2_type"/>
</dbReference>
<dbReference type="AlphaFoldDB" id="A0A1Y2GBW5"/>
<sequence length="86" mass="9556">MDHPTPPTSKKLSSGKGSKGSGGSSSSPKTFQCTGYPGCNMVFTRSEHLARHERKHTGEKPYKCIVTNCPRTFSRYDNMIQHTQTH</sequence>
<dbReference type="RefSeq" id="XP_021877626.1">
    <property type="nucleotide sequence ID" value="XM_022021045.1"/>
</dbReference>
<evidence type="ECO:0000256" key="2">
    <source>
        <dbReference type="ARBA" id="ARBA00022723"/>
    </source>
</evidence>
<keyword evidence="2" id="KW-0479">Metal-binding</keyword>
<feature type="domain" description="C2H2-type" evidence="9">
    <location>
        <begin position="62"/>
        <end position="86"/>
    </location>
</feature>
<proteinExistence type="predicted"/>
<comment type="subcellular location">
    <subcellularLocation>
        <location evidence="1">Nucleus</location>
    </subcellularLocation>
</comment>
<protein>
    <recommendedName>
        <fullName evidence="9">C2H2-type domain-containing protein</fullName>
    </recommendedName>
</protein>
<dbReference type="PROSITE" id="PS50157">
    <property type="entry name" value="ZINC_FINGER_C2H2_2"/>
    <property type="match status" value="2"/>
</dbReference>
<keyword evidence="5" id="KW-0862">Zinc</keyword>
<dbReference type="EMBL" id="MCFF01000045">
    <property type="protein sequence ID" value="ORZ06583.1"/>
    <property type="molecule type" value="Genomic_DNA"/>
</dbReference>
<dbReference type="Proteomes" id="UP000193648">
    <property type="component" value="Unassembled WGS sequence"/>
</dbReference>
<dbReference type="GO" id="GO:0000978">
    <property type="term" value="F:RNA polymerase II cis-regulatory region sequence-specific DNA binding"/>
    <property type="evidence" value="ECO:0007669"/>
    <property type="project" value="InterPro"/>
</dbReference>
<dbReference type="InterPro" id="IPR051059">
    <property type="entry name" value="VerF-like"/>
</dbReference>
<keyword evidence="3" id="KW-0677">Repeat</keyword>
<dbReference type="Pfam" id="PF00096">
    <property type="entry name" value="zf-C2H2"/>
    <property type="match status" value="2"/>
</dbReference>
<dbReference type="InParanoid" id="A0A1Y2GBW5"/>
<evidence type="ECO:0000256" key="8">
    <source>
        <dbReference type="SAM" id="MobiDB-lite"/>
    </source>
</evidence>